<evidence type="ECO:0000256" key="1">
    <source>
        <dbReference type="SAM" id="MobiDB-lite"/>
    </source>
</evidence>
<feature type="compositionally biased region" description="Polar residues" evidence="1">
    <location>
        <begin position="114"/>
        <end position="125"/>
    </location>
</feature>
<dbReference type="SUPFAM" id="SSF54236">
    <property type="entry name" value="Ubiquitin-like"/>
    <property type="match status" value="1"/>
</dbReference>
<feature type="compositionally biased region" description="Basic and acidic residues" evidence="1">
    <location>
        <begin position="1"/>
        <end position="17"/>
    </location>
</feature>
<dbReference type="InterPro" id="IPR045226">
    <property type="entry name" value="Dsc3"/>
</dbReference>
<dbReference type="PANTHER" id="PTHR28049:SF1">
    <property type="entry name" value="DSC E3 UBIQUITIN LIGASE COMPLEX SUBUNIT 3"/>
    <property type="match status" value="1"/>
</dbReference>
<keyword evidence="2" id="KW-1133">Transmembrane helix</keyword>
<gene>
    <name evidence="4" type="ORF">M407DRAFT_14974</name>
</gene>
<dbReference type="InterPro" id="IPR000626">
    <property type="entry name" value="Ubiquitin-like_dom"/>
</dbReference>
<dbReference type="GO" id="GO:0044695">
    <property type="term" value="C:Dsc E3 ubiquitin ligase complex"/>
    <property type="evidence" value="ECO:0007669"/>
    <property type="project" value="InterPro"/>
</dbReference>
<protein>
    <recommendedName>
        <fullName evidence="3">Ubiquitin-like domain-containing protein</fullName>
    </recommendedName>
</protein>
<feature type="transmembrane region" description="Helical" evidence="2">
    <location>
        <begin position="242"/>
        <end position="264"/>
    </location>
</feature>
<dbReference type="EMBL" id="KN823015">
    <property type="protein sequence ID" value="KIO27046.1"/>
    <property type="molecule type" value="Genomic_DNA"/>
</dbReference>
<dbReference type="AlphaFoldDB" id="A0A0C3QJ53"/>
<organism evidence="4 5">
    <name type="scientific">Tulasnella calospora MUT 4182</name>
    <dbReference type="NCBI Taxonomy" id="1051891"/>
    <lineage>
        <taxon>Eukaryota</taxon>
        <taxon>Fungi</taxon>
        <taxon>Dikarya</taxon>
        <taxon>Basidiomycota</taxon>
        <taxon>Agaricomycotina</taxon>
        <taxon>Agaricomycetes</taxon>
        <taxon>Cantharellales</taxon>
        <taxon>Tulasnellaceae</taxon>
        <taxon>Tulasnella</taxon>
    </lineage>
</organism>
<dbReference type="Pfam" id="PF10302">
    <property type="entry name" value="Dsc3_N"/>
    <property type="match status" value="1"/>
</dbReference>
<evidence type="ECO:0000313" key="4">
    <source>
        <dbReference type="EMBL" id="KIO27046.1"/>
    </source>
</evidence>
<dbReference type="PANTHER" id="PTHR28049">
    <property type="entry name" value="TRANSMEMBRANE PROTEIN YOR223W"/>
    <property type="match status" value="1"/>
</dbReference>
<dbReference type="OrthoDB" id="2556122at2759"/>
<keyword evidence="5" id="KW-1185">Reference proteome</keyword>
<proteinExistence type="predicted"/>
<dbReference type="InterPro" id="IPR025390">
    <property type="entry name" value="Dsc3_C"/>
</dbReference>
<reference evidence="5" key="2">
    <citation type="submission" date="2015-01" db="EMBL/GenBank/DDBJ databases">
        <title>Evolutionary Origins and Diversification of the Mycorrhizal Mutualists.</title>
        <authorList>
            <consortium name="DOE Joint Genome Institute"/>
            <consortium name="Mycorrhizal Genomics Consortium"/>
            <person name="Kohler A."/>
            <person name="Kuo A."/>
            <person name="Nagy L.G."/>
            <person name="Floudas D."/>
            <person name="Copeland A."/>
            <person name="Barry K.W."/>
            <person name="Cichocki N."/>
            <person name="Veneault-Fourrey C."/>
            <person name="LaButti K."/>
            <person name="Lindquist E.A."/>
            <person name="Lipzen A."/>
            <person name="Lundell T."/>
            <person name="Morin E."/>
            <person name="Murat C."/>
            <person name="Riley R."/>
            <person name="Ohm R."/>
            <person name="Sun H."/>
            <person name="Tunlid A."/>
            <person name="Henrissat B."/>
            <person name="Grigoriev I.V."/>
            <person name="Hibbett D.S."/>
            <person name="Martin F."/>
        </authorList>
    </citation>
    <scope>NUCLEOTIDE SEQUENCE [LARGE SCALE GENOMIC DNA]</scope>
    <source>
        <strain evidence="5">MUT 4182</strain>
    </source>
</reference>
<dbReference type="CDD" id="cd17039">
    <property type="entry name" value="Ubl_ubiquitin_like"/>
    <property type="match status" value="1"/>
</dbReference>
<dbReference type="Gene3D" id="3.10.20.90">
    <property type="entry name" value="Phosphatidylinositol 3-kinase Catalytic Subunit, Chain A, domain 1"/>
    <property type="match status" value="1"/>
</dbReference>
<feature type="transmembrane region" description="Helical" evidence="2">
    <location>
        <begin position="295"/>
        <end position="314"/>
    </location>
</feature>
<dbReference type="Pfam" id="PF13373">
    <property type="entry name" value="Dsc3_C"/>
    <property type="match status" value="1"/>
</dbReference>
<feature type="region of interest" description="Disordered" evidence="1">
    <location>
        <begin position="111"/>
        <end position="140"/>
    </location>
</feature>
<dbReference type="InterPro" id="IPR019413">
    <property type="entry name" value="Dsc3_ub-like_dom"/>
</dbReference>
<dbReference type="HOGENOM" id="CLU_060587_0_0_1"/>
<reference evidence="4 5" key="1">
    <citation type="submission" date="2014-04" db="EMBL/GenBank/DDBJ databases">
        <authorList>
            <consortium name="DOE Joint Genome Institute"/>
            <person name="Kuo A."/>
            <person name="Girlanda M."/>
            <person name="Perotto S."/>
            <person name="Kohler A."/>
            <person name="Nagy L.G."/>
            <person name="Floudas D."/>
            <person name="Copeland A."/>
            <person name="Barry K.W."/>
            <person name="Cichocki N."/>
            <person name="Veneault-Fourrey C."/>
            <person name="LaButti K."/>
            <person name="Lindquist E.A."/>
            <person name="Lipzen A."/>
            <person name="Lundell T."/>
            <person name="Morin E."/>
            <person name="Murat C."/>
            <person name="Sun H."/>
            <person name="Tunlid A."/>
            <person name="Henrissat B."/>
            <person name="Grigoriev I.V."/>
            <person name="Hibbett D.S."/>
            <person name="Martin F."/>
            <person name="Nordberg H.P."/>
            <person name="Cantor M.N."/>
            <person name="Hua S.X."/>
        </authorList>
    </citation>
    <scope>NUCLEOTIDE SEQUENCE [LARGE SCALE GENOMIC DNA]</scope>
    <source>
        <strain evidence="4 5">MUT 4182</strain>
    </source>
</reference>
<evidence type="ECO:0000313" key="5">
    <source>
        <dbReference type="Proteomes" id="UP000054248"/>
    </source>
</evidence>
<accession>A0A0C3QJ53</accession>
<dbReference type="Proteomes" id="UP000054248">
    <property type="component" value="Unassembled WGS sequence"/>
</dbReference>
<dbReference type="STRING" id="1051891.A0A0C3QJ53"/>
<feature type="domain" description="Ubiquitin-like" evidence="3">
    <location>
        <begin position="42"/>
        <end position="97"/>
    </location>
</feature>
<dbReference type="InterPro" id="IPR029071">
    <property type="entry name" value="Ubiquitin-like_domsf"/>
</dbReference>
<evidence type="ECO:0000256" key="2">
    <source>
        <dbReference type="SAM" id="Phobius"/>
    </source>
</evidence>
<dbReference type="GO" id="GO:0005783">
    <property type="term" value="C:endoplasmic reticulum"/>
    <property type="evidence" value="ECO:0007669"/>
    <property type="project" value="TreeGrafter"/>
</dbReference>
<evidence type="ECO:0000259" key="3">
    <source>
        <dbReference type="PROSITE" id="PS50053"/>
    </source>
</evidence>
<name>A0A0C3QJ53_9AGAM</name>
<sequence>MSRPLSEKAKGKQRAVEVEDEDTPGPSSSSFHRPHSPATRVVTIRFTEGVKDLNLDISERETVRDIKSKIRLMRPSLEKRRLRLIHSGRLLTDGTFLYGWIASLEDHQRRANVDTGTSRQSTDSSPAVDASGGHQRPEPIWLHCSIGPEIQEEQEEDAAQPDPQIAPLRGFDRLISAGFTEEDIATIRRQFRSSRGLDQDAGPLEEEHQDEHARALEEQWIDSLDGAGGAVDPSLDGSPDGLYTTLLQGVATGFFFGLIPFYFFRSRRRPAAFFSDAYEQLPPQGSVIYGKRMQMALVIGFFVNLGLGVLRYVYE</sequence>
<keyword evidence="2" id="KW-0472">Membrane</keyword>
<keyword evidence="2" id="KW-0812">Transmembrane</keyword>
<feature type="region of interest" description="Disordered" evidence="1">
    <location>
        <begin position="1"/>
        <end position="36"/>
    </location>
</feature>
<dbReference type="PROSITE" id="PS50053">
    <property type="entry name" value="UBIQUITIN_2"/>
    <property type="match status" value="1"/>
</dbReference>